<dbReference type="Proteomes" id="UP000077266">
    <property type="component" value="Unassembled WGS sequence"/>
</dbReference>
<accession>A0A165BLK5</accession>
<dbReference type="AlphaFoldDB" id="A0A165BLK5"/>
<reference evidence="1 2" key="1">
    <citation type="journal article" date="2016" name="Mol. Biol. Evol.">
        <title>Comparative Genomics of Early-Diverging Mushroom-Forming Fungi Provides Insights into the Origins of Lignocellulose Decay Capabilities.</title>
        <authorList>
            <person name="Nagy L.G."/>
            <person name="Riley R."/>
            <person name="Tritt A."/>
            <person name="Adam C."/>
            <person name="Daum C."/>
            <person name="Floudas D."/>
            <person name="Sun H."/>
            <person name="Yadav J.S."/>
            <person name="Pangilinan J."/>
            <person name="Larsson K.H."/>
            <person name="Matsuura K."/>
            <person name="Barry K."/>
            <person name="Labutti K."/>
            <person name="Kuo R."/>
            <person name="Ohm R.A."/>
            <person name="Bhattacharya S.S."/>
            <person name="Shirouzu T."/>
            <person name="Yoshinaga Y."/>
            <person name="Martin F.M."/>
            <person name="Grigoriev I.V."/>
            <person name="Hibbett D.S."/>
        </authorList>
    </citation>
    <scope>NUCLEOTIDE SEQUENCE [LARGE SCALE GENOMIC DNA]</scope>
    <source>
        <strain evidence="1 2">HHB12029</strain>
    </source>
</reference>
<dbReference type="InParanoid" id="A0A165BLK5"/>
<dbReference type="OrthoDB" id="48988at2759"/>
<dbReference type="InterPro" id="IPR036812">
    <property type="entry name" value="NAD(P)_OxRdtase_dom_sf"/>
</dbReference>
<evidence type="ECO:0000313" key="1">
    <source>
        <dbReference type="EMBL" id="KZV80862.1"/>
    </source>
</evidence>
<name>A0A165BLK5_EXIGL</name>
<keyword evidence="2" id="KW-1185">Reference proteome</keyword>
<gene>
    <name evidence="1" type="ORF">EXIGLDRAFT_629468</name>
</gene>
<proteinExistence type="predicted"/>
<organism evidence="1 2">
    <name type="scientific">Exidia glandulosa HHB12029</name>
    <dbReference type="NCBI Taxonomy" id="1314781"/>
    <lineage>
        <taxon>Eukaryota</taxon>
        <taxon>Fungi</taxon>
        <taxon>Dikarya</taxon>
        <taxon>Basidiomycota</taxon>
        <taxon>Agaricomycotina</taxon>
        <taxon>Agaricomycetes</taxon>
        <taxon>Auriculariales</taxon>
        <taxon>Exidiaceae</taxon>
        <taxon>Exidia</taxon>
    </lineage>
</organism>
<dbReference type="EMBL" id="KV426441">
    <property type="protein sequence ID" value="KZV80862.1"/>
    <property type="molecule type" value="Genomic_DNA"/>
</dbReference>
<evidence type="ECO:0000313" key="2">
    <source>
        <dbReference type="Proteomes" id="UP000077266"/>
    </source>
</evidence>
<dbReference type="SUPFAM" id="SSF51430">
    <property type="entry name" value="NAD(P)-linked oxidoreductase"/>
    <property type="match status" value="1"/>
</dbReference>
<sequence>MTPCVVAIAYLMHKSPYVFPIVVGRRVERLMDNVKALEIRMRRKDGVPRECGALRAPVLPCVHRMLMPS</sequence>
<protein>
    <submittedName>
        <fullName evidence="1">Uncharacterized protein</fullName>
    </submittedName>
</protein>